<comment type="catalytic activity">
    <reaction evidence="2">
        <text>2,5-diamino-6-hydroxy-4-(5-phosphoribosylamino)-pyrimidine + H2O = 2,5,6-triamino-4-hydroxypyrimidine + D-ribose 5-phosphate</text>
        <dbReference type="Rhea" id="RHEA:23436"/>
        <dbReference type="ChEBI" id="CHEBI:15377"/>
        <dbReference type="ChEBI" id="CHEBI:58614"/>
        <dbReference type="ChEBI" id="CHEBI:78346"/>
        <dbReference type="ChEBI" id="CHEBI:137796"/>
    </reaction>
</comment>
<gene>
    <name evidence="4" type="ORF">A3D62_01445</name>
</gene>
<dbReference type="Proteomes" id="UP000177659">
    <property type="component" value="Unassembled WGS sequence"/>
</dbReference>
<evidence type="ECO:0000313" key="5">
    <source>
        <dbReference type="Proteomes" id="UP000177659"/>
    </source>
</evidence>
<dbReference type="EMBL" id="MFLC01000008">
    <property type="protein sequence ID" value="OGG55234.1"/>
    <property type="molecule type" value="Genomic_DNA"/>
</dbReference>
<feature type="domain" description="NADAR" evidence="3">
    <location>
        <begin position="12"/>
        <end position="148"/>
    </location>
</feature>
<dbReference type="CDD" id="cd15457">
    <property type="entry name" value="NADAR"/>
    <property type="match status" value="1"/>
</dbReference>
<evidence type="ECO:0000256" key="2">
    <source>
        <dbReference type="ARBA" id="ARBA00000751"/>
    </source>
</evidence>
<accession>A0A1F6D1B9</accession>
<dbReference type="Pfam" id="PF08719">
    <property type="entry name" value="NADAR"/>
    <property type="match status" value="1"/>
</dbReference>
<proteinExistence type="predicted"/>
<dbReference type="NCBIfam" id="TIGR02464">
    <property type="entry name" value="ribofla_fusion"/>
    <property type="match status" value="1"/>
</dbReference>
<sequence length="149" mass="17788">MESSEEKEIIGFYEREFYTFSNFSSFAVEWRGELWMTSEHAYQAAKFEDPMIQKEIMDARSAHDSKKIAEKYQDRVKSDWPETKLAVMEEILRTKLAQHPYVMKKLLQTGDKMLVEDSWRDAFWRWGPNKDGENHLGKLWMKLRGELRG</sequence>
<dbReference type="SUPFAM" id="SSF143990">
    <property type="entry name" value="YbiA-like"/>
    <property type="match status" value="1"/>
</dbReference>
<protein>
    <recommendedName>
        <fullName evidence="3">NADAR domain-containing protein</fullName>
    </recommendedName>
</protein>
<evidence type="ECO:0000313" key="4">
    <source>
        <dbReference type="EMBL" id="OGG55234.1"/>
    </source>
</evidence>
<dbReference type="Gene3D" id="1.10.357.40">
    <property type="entry name" value="YbiA-like"/>
    <property type="match status" value="1"/>
</dbReference>
<evidence type="ECO:0000259" key="3">
    <source>
        <dbReference type="Pfam" id="PF08719"/>
    </source>
</evidence>
<comment type="caution">
    <text evidence="4">The sequence shown here is derived from an EMBL/GenBank/DDBJ whole genome shotgun (WGS) entry which is preliminary data.</text>
</comment>
<evidence type="ECO:0000256" key="1">
    <source>
        <dbReference type="ARBA" id="ARBA00000022"/>
    </source>
</evidence>
<name>A0A1F6D1B9_9BACT</name>
<comment type="catalytic activity">
    <reaction evidence="1">
        <text>5-amino-6-(5-phospho-D-ribosylamino)uracil + H2O = 5,6-diaminouracil + D-ribose 5-phosphate</text>
        <dbReference type="Rhea" id="RHEA:55020"/>
        <dbReference type="ChEBI" id="CHEBI:15377"/>
        <dbReference type="ChEBI" id="CHEBI:46252"/>
        <dbReference type="ChEBI" id="CHEBI:58453"/>
        <dbReference type="ChEBI" id="CHEBI:78346"/>
    </reaction>
</comment>
<dbReference type="InterPro" id="IPR037238">
    <property type="entry name" value="YbiA-like_sf"/>
</dbReference>
<reference evidence="4 5" key="1">
    <citation type="journal article" date="2016" name="Nat. Commun.">
        <title>Thousands of microbial genomes shed light on interconnected biogeochemical processes in an aquifer system.</title>
        <authorList>
            <person name="Anantharaman K."/>
            <person name="Brown C.T."/>
            <person name="Hug L.A."/>
            <person name="Sharon I."/>
            <person name="Castelle C.J."/>
            <person name="Probst A.J."/>
            <person name="Thomas B.C."/>
            <person name="Singh A."/>
            <person name="Wilkins M.J."/>
            <person name="Karaoz U."/>
            <person name="Brodie E.L."/>
            <person name="Williams K.H."/>
            <person name="Hubbard S.S."/>
            <person name="Banfield J.F."/>
        </authorList>
    </citation>
    <scope>NUCLEOTIDE SEQUENCE [LARGE SCALE GENOMIC DNA]</scope>
</reference>
<dbReference type="AlphaFoldDB" id="A0A1F6D1B9"/>
<organism evidence="4 5">
    <name type="scientific">Candidatus Kaiserbacteria bacterium RIFCSPHIGHO2_02_FULL_49_11</name>
    <dbReference type="NCBI Taxonomy" id="1798489"/>
    <lineage>
        <taxon>Bacteria</taxon>
        <taxon>Candidatus Kaiseribacteriota</taxon>
    </lineage>
</organism>
<dbReference type="InterPro" id="IPR012816">
    <property type="entry name" value="NADAR"/>
</dbReference>